<dbReference type="GO" id="GO:0016757">
    <property type="term" value="F:glycosyltransferase activity"/>
    <property type="evidence" value="ECO:0007669"/>
    <property type="project" value="UniProtKB-KW"/>
</dbReference>
<evidence type="ECO:0000256" key="6">
    <source>
        <dbReference type="ARBA" id="ARBA00023136"/>
    </source>
</evidence>
<feature type="transmembrane region" description="Helical" evidence="8">
    <location>
        <begin position="272"/>
        <end position="294"/>
    </location>
</feature>
<feature type="transmembrane region" description="Helical" evidence="8">
    <location>
        <begin position="408"/>
        <end position="426"/>
    </location>
</feature>
<evidence type="ECO:0000256" key="2">
    <source>
        <dbReference type="ARBA" id="ARBA00022676"/>
    </source>
</evidence>
<accession>A0ABW3MXR3</accession>
<evidence type="ECO:0000256" key="7">
    <source>
        <dbReference type="ARBA" id="ARBA00043987"/>
    </source>
</evidence>
<dbReference type="InterPro" id="IPR049829">
    <property type="entry name" value="MptA/B-like"/>
</dbReference>
<evidence type="ECO:0000256" key="1">
    <source>
        <dbReference type="ARBA" id="ARBA00004141"/>
    </source>
</evidence>
<feature type="transmembrane region" description="Helical" evidence="8">
    <location>
        <begin position="101"/>
        <end position="119"/>
    </location>
</feature>
<dbReference type="RefSeq" id="WP_386052601.1">
    <property type="nucleotide sequence ID" value="NZ_JBHTKH010000005.1"/>
</dbReference>
<keyword evidence="2 9" id="KW-0328">Glycosyltransferase</keyword>
<keyword evidence="5 8" id="KW-1133">Transmembrane helix</keyword>
<organism evidence="9 10">
    <name type="scientific">Terrabacter terrigena</name>
    <dbReference type="NCBI Taxonomy" id="574718"/>
    <lineage>
        <taxon>Bacteria</taxon>
        <taxon>Bacillati</taxon>
        <taxon>Actinomycetota</taxon>
        <taxon>Actinomycetes</taxon>
        <taxon>Micrococcales</taxon>
        <taxon>Intrasporangiaceae</taxon>
        <taxon>Terrabacter</taxon>
    </lineage>
</organism>
<proteinExistence type="inferred from homology"/>
<evidence type="ECO:0000256" key="8">
    <source>
        <dbReference type="SAM" id="Phobius"/>
    </source>
</evidence>
<dbReference type="EMBL" id="JBHTKH010000005">
    <property type="protein sequence ID" value="MFD1054697.1"/>
    <property type="molecule type" value="Genomic_DNA"/>
</dbReference>
<feature type="transmembrane region" description="Helical" evidence="8">
    <location>
        <begin position="475"/>
        <end position="508"/>
    </location>
</feature>
<name>A0ABW3MXR3_9MICO</name>
<dbReference type="Proteomes" id="UP001597046">
    <property type="component" value="Unassembled WGS sequence"/>
</dbReference>
<evidence type="ECO:0000256" key="3">
    <source>
        <dbReference type="ARBA" id="ARBA00022679"/>
    </source>
</evidence>
<keyword evidence="10" id="KW-1185">Reference proteome</keyword>
<keyword evidence="4 8" id="KW-0812">Transmembrane</keyword>
<comment type="subcellular location">
    <subcellularLocation>
        <location evidence="1">Membrane</location>
        <topology evidence="1">Multi-pass membrane protein</topology>
    </subcellularLocation>
</comment>
<feature type="transmembrane region" description="Helical" evidence="8">
    <location>
        <begin position="214"/>
        <end position="237"/>
    </location>
</feature>
<feature type="transmembrane region" description="Helical" evidence="8">
    <location>
        <begin position="249"/>
        <end position="266"/>
    </location>
</feature>
<evidence type="ECO:0000256" key="5">
    <source>
        <dbReference type="ARBA" id="ARBA00022989"/>
    </source>
</evidence>
<sequence>MLEHRVAGATTTAPARVRRSTYPDLTAAVADFGADFAARFTAALRRTWADPMVRRGTVGTSLVAAGSISPAFLPGDTFETPVSPLIGRFGLEWLGTGAGRVFTTLLLAVGLALLVDAWLRMRPVHGRKAPSLAWLLWSLPIMLAPPLFSRDAYSYAAQGKIVSRGMDPYAVGPFWVPGPFADQVDPMWVQTPAPYGPLALQVQHAVVQVFPDHAYAAAVAMRVPALLAVGLLAYALPRLAERYGVSGRHALWLGVLNPLVIMHFIGGAHGDAVMVALVAFALLLASRGQLIVAAMTLAAAAAYKQTAVLALIGVVGMALQAQTDLAPGATARLRAMVRHGLTYGGIMVVTFAVITQLTGLGWGWVPNLSVPVSLRSMLSPPTFVGSVVEWLMRVGGMPESVTAAPVPIAQSIGLAAGLVGITWITWRVAPRNPVLATAGAMLVLCASGPVIHPWYLLWGGVLLAAVRLSAVHVRAVVFATLFFVTYGVVDATVSNGTWALGVSAALWMAARLRAHRRRVHEQSDEPVLAASLPRA</sequence>
<feature type="transmembrane region" description="Helical" evidence="8">
    <location>
        <begin position="131"/>
        <end position="148"/>
    </location>
</feature>
<gene>
    <name evidence="9" type="primary">mptB</name>
    <name evidence="9" type="ORF">ACFQ2V_10305</name>
</gene>
<keyword evidence="6 8" id="KW-0472">Membrane</keyword>
<evidence type="ECO:0000313" key="9">
    <source>
        <dbReference type="EMBL" id="MFD1054697.1"/>
    </source>
</evidence>
<comment type="similarity">
    <text evidence="7">Belongs to the MptA/B family.</text>
</comment>
<protein>
    <submittedName>
        <fullName evidence="9">Polyprenol phosphomannose-dependent alpha 1,6 mannosyltransferase MptB</fullName>
    </submittedName>
</protein>
<dbReference type="Pfam" id="PF26314">
    <property type="entry name" value="MptA_B_family"/>
    <property type="match status" value="1"/>
</dbReference>
<evidence type="ECO:0000313" key="10">
    <source>
        <dbReference type="Proteomes" id="UP001597046"/>
    </source>
</evidence>
<feature type="transmembrane region" description="Helical" evidence="8">
    <location>
        <begin position="343"/>
        <end position="365"/>
    </location>
</feature>
<keyword evidence="3" id="KW-0808">Transferase</keyword>
<reference evidence="10" key="1">
    <citation type="journal article" date="2019" name="Int. J. Syst. Evol. Microbiol.">
        <title>The Global Catalogue of Microorganisms (GCM) 10K type strain sequencing project: providing services to taxonomists for standard genome sequencing and annotation.</title>
        <authorList>
            <consortium name="The Broad Institute Genomics Platform"/>
            <consortium name="The Broad Institute Genome Sequencing Center for Infectious Disease"/>
            <person name="Wu L."/>
            <person name="Ma J."/>
        </authorList>
    </citation>
    <scope>NUCLEOTIDE SEQUENCE [LARGE SCALE GENOMIC DNA]</scope>
    <source>
        <strain evidence="10">CCUG 57508</strain>
    </source>
</reference>
<comment type="caution">
    <text evidence="9">The sequence shown here is derived from an EMBL/GenBank/DDBJ whole genome shotgun (WGS) entry which is preliminary data.</text>
</comment>
<feature type="transmembrane region" description="Helical" evidence="8">
    <location>
        <begin position="433"/>
        <end position="455"/>
    </location>
</feature>
<dbReference type="NCBIfam" id="NF038066">
    <property type="entry name" value="MptB"/>
    <property type="match status" value="1"/>
</dbReference>
<evidence type="ECO:0000256" key="4">
    <source>
        <dbReference type="ARBA" id="ARBA00022692"/>
    </source>
</evidence>